<gene>
    <name evidence="1" type="ORF">GS398_15870</name>
</gene>
<evidence type="ECO:0000313" key="2">
    <source>
        <dbReference type="Proteomes" id="UP000451233"/>
    </source>
</evidence>
<evidence type="ECO:0000313" key="1">
    <source>
        <dbReference type="EMBL" id="MXV16780.1"/>
    </source>
</evidence>
<dbReference type="AlphaFoldDB" id="A0A7K1Y0L7"/>
<reference evidence="1 2" key="1">
    <citation type="submission" date="2019-11" db="EMBL/GenBank/DDBJ databases">
        <title>Pedobacter sp. HMF7056 Genome sequencing and assembly.</title>
        <authorList>
            <person name="Kang H."/>
            <person name="Kim H."/>
            <person name="Joh K."/>
        </authorList>
    </citation>
    <scope>NUCLEOTIDE SEQUENCE [LARGE SCALE GENOMIC DNA]</scope>
    <source>
        <strain evidence="1 2">HMF7056</strain>
    </source>
</reference>
<dbReference type="EMBL" id="WVHS01000003">
    <property type="protein sequence ID" value="MXV16780.1"/>
    <property type="molecule type" value="Genomic_DNA"/>
</dbReference>
<dbReference type="Gene3D" id="3.10.180.10">
    <property type="entry name" value="2,3-Dihydroxybiphenyl 1,2-Dioxygenase, domain 1"/>
    <property type="match status" value="1"/>
</dbReference>
<name>A0A7K1Y0L7_9SPHI</name>
<proteinExistence type="predicted"/>
<dbReference type="RefSeq" id="WP_160907753.1">
    <property type="nucleotide sequence ID" value="NZ_WVHS01000003.1"/>
</dbReference>
<keyword evidence="2" id="KW-1185">Reference proteome</keyword>
<protein>
    <recommendedName>
        <fullName evidence="3">VOC family protein</fullName>
    </recommendedName>
</protein>
<evidence type="ECO:0008006" key="3">
    <source>
        <dbReference type="Google" id="ProtNLM"/>
    </source>
</evidence>
<dbReference type="InterPro" id="IPR029068">
    <property type="entry name" value="Glyas_Bleomycin-R_OHBP_Dase"/>
</dbReference>
<dbReference type="Proteomes" id="UP000451233">
    <property type="component" value="Unassembled WGS sequence"/>
</dbReference>
<dbReference type="SUPFAM" id="SSF54593">
    <property type="entry name" value="Glyoxalase/Bleomycin resistance protein/Dihydroxybiphenyl dioxygenase"/>
    <property type="match status" value="1"/>
</dbReference>
<sequence length="61" mass="7020">MTFKHAVSWFEIPVDDLDRAQKLYEAIFDAGLIPMTVPDFEMRMFPIIDPMNVCGTLAKRS</sequence>
<organism evidence="1 2">
    <name type="scientific">Hufsiella ginkgonis</name>
    <dbReference type="NCBI Taxonomy" id="2695274"/>
    <lineage>
        <taxon>Bacteria</taxon>
        <taxon>Pseudomonadati</taxon>
        <taxon>Bacteroidota</taxon>
        <taxon>Sphingobacteriia</taxon>
        <taxon>Sphingobacteriales</taxon>
        <taxon>Sphingobacteriaceae</taxon>
        <taxon>Hufsiella</taxon>
    </lineage>
</organism>
<comment type="caution">
    <text evidence="1">The sequence shown here is derived from an EMBL/GenBank/DDBJ whole genome shotgun (WGS) entry which is preliminary data.</text>
</comment>
<accession>A0A7K1Y0L7</accession>